<dbReference type="AlphaFoldDB" id="A0A8A4K9I5"/>
<sequence>MFESMLDRNYFSYAFEKIRNAISSPGENNLYAATRLGLDVLSQKYNQFRQELRDAGVSGDHEYDLDTLEHAIGVLLRWFEGNPDNLTERDARIYSRYLETEHQGFEALARELATGHVKG</sequence>
<reference evidence="1" key="1">
    <citation type="submission" date="2020-07" db="EMBL/GenBank/DDBJ databases">
        <title>Genome Sequences for Panteoa spp. that cause Center Rot in Onions.</title>
        <authorList>
            <person name="Asselin J.A."/>
            <person name="Helmann T."/>
            <person name="Beer S."/>
            <person name="Stodghill P."/>
        </authorList>
    </citation>
    <scope>NUCLEOTIDE SEQUENCE</scope>
    <source>
        <strain evidence="1">OC5a</strain>
        <plasmid evidence="1">pOC5aB</plasmid>
    </source>
</reference>
<name>A0A8A4K9I5_PANAN</name>
<dbReference type="EMBL" id="CP059085">
    <property type="protein sequence ID" value="QTC48364.1"/>
    <property type="molecule type" value="Genomic_DNA"/>
</dbReference>
<evidence type="ECO:0000313" key="2">
    <source>
        <dbReference type="Proteomes" id="UP000663901"/>
    </source>
</evidence>
<geneLocation type="plasmid" evidence="1 2">
    <name>pOC5aB</name>
</geneLocation>
<proteinExistence type="predicted"/>
<dbReference type="RefSeq" id="WP_207806704.1">
    <property type="nucleotide sequence ID" value="NZ_CP059085.1"/>
</dbReference>
<gene>
    <name evidence="1" type="ORF">H0Z12_22470</name>
</gene>
<organism evidence="1 2">
    <name type="scientific">Pantoea ananas</name>
    <name type="common">Erwinia uredovora</name>
    <dbReference type="NCBI Taxonomy" id="553"/>
    <lineage>
        <taxon>Bacteria</taxon>
        <taxon>Pseudomonadati</taxon>
        <taxon>Pseudomonadota</taxon>
        <taxon>Gammaproteobacteria</taxon>
        <taxon>Enterobacterales</taxon>
        <taxon>Erwiniaceae</taxon>
        <taxon>Pantoea</taxon>
    </lineage>
</organism>
<keyword evidence="1" id="KW-0614">Plasmid</keyword>
<accession>A0A8A4K9I5</accession>
<dbReference type="Proteomes" id="UP000663901">
    <property type="component" value="Plasmid pOC5aB"/>
</dbReference>
<protein>
    <submittedName>
        <fullName evidence="1">Uncharacterized protein</fullName>
    </submittedName>
</protein>
<evidence type="ECO:0000313" key="1">
    <source>
        <dbReference type="EMBL" id="QTC48364.1"/>
    </source>
</evidence>